<organism evidence="3 4">
    <name type="scientific">Halobium salinum</name>
    <dbReference type="NCBI Taxonomy" id="1364940"/>
    <lineage>
        <taxon>Archaea</taxon>
        <taxon>Methanobacteriati</taxon>
        <taxon>Methanobacteriota</taxon>
        <taxon>Stenosarchaea group</taxon>
        <taxon>Halobacteria</taxon>
        <taxon>Halobacteriales</taxon>
        <taxon>Haloferacaceae</taxon>
        <taxon>Halobium</taxon>
    </lineage>
</organism>
<dbReference type="InterPro" id="IPR011701">
    <property type="entry name" value="MFS"/>
</dbReference>
<keyword evidence="1" id="KW-0472">Membrane</keyword>
<feature type="transmembrane region" description="Helical" evidence="1">
    <location>
        <begin position="382"/>
        <end position="402"/>
    </location>
</feature>
<feature type="transmembrane region" description="Helical" evidence="1">
    <location>
        <begin position="268"/>
        <end position="287"/>
    </location>
</feature>
<dbReference type="InterPro" id="IPR036259">
    <property type="entry name" value="MFS_trans_sf"/>
</dbReference>
<evidence type="ECO:0000256" key="1">
    <source>
        <dbReference type="SAM" id="Phobius"/>
    </source>
</evidence>
<gene>
    <name evidence="3" type="ORF">ACFO0N_02045</name>
</gene>
<dbReference type="RefSeq" id="WP_267625161.1">
    <property type="nucleotide sequence ID" value="NZ_JAODIW010000010.1"/>
</dbReference>
<dbReference type="Proteomes" id="UP001595921">
    <property type="component" value="Unassembled WGS sequence"/>
</dbReference>
<dbReference type="PANTHER" id="PTHR23530">
    <property type="entry name" value="TRANSPORT PROTEIN-RELATED"/>
    <property type="match status" value="1"/>
</dbReference>
<dbReference type="AlphaFoldDB" id="A0ABD5P7K7"/>
<reference evidence="3 4" key="1">
    <citation type="journal article" date="2019" name="Int. J. Syst. Evol. Microbiol.">
        <title>The Global Catalogue of Microorganisms (GCM) 10K type strain sequencing project: providing services to taxonomists for standard genome sequencing and annotation.</title>
        <authorList>
            <consortium name="The Broad Institute Genomics Platform"/>
            <consortium name="The Broad Institute Genome Sequencing Center for Infectious Disease"/>
            <person name="Wu L."/>
            <person name="Ma J."/>
        </authorList>
    </citation>
    <scope>NUCLEOTIDE SEQUENCE [LARGE SCALE GENOMIC DNA]</scope>
    <source>
        <strain evidence="3 4">CGMCC 1.12553</strain>
    </source>
</reference>
<keyword evidence="4" id="KW-1185">Reference proteome</keyword>
<dbReference type="PANTHER" id="PTHR23530:SF1">
    <property type="entry name" value="PERMEASE, MAJOR FACILITATOR SUPERFAMILY-RELATED"/>
    <property type="match status" value="1"/>
</dbReference>
<dbReference type="SUPFAM" id="SSF103473">
    <property type="entry name" value="MFS general substrate transporter"/>
    <property type="match status" value="1"/>
</dbReference>
<feature type="transmembrane region" description="Helical" evidence="1">
    <location>
        <begin position="299"/>
        <end position="324"/>
    </location>
</feature>
<dbReference type="EMBL" id="JBHSDS010000002">
    <property type="protein sequence ID" value="MFC4356725.1"/>
    <property type="molecule type" value="Genomic_DNA"/>
</dbReference>
<evidence type="ECO:0000313" key="4">
    <source>
        <dbReference type="Proteomes" id="UP001595921"/>
    </source>
</evidence>
<dbReference type="PROSITE" id="PS50850">
    <property type="entry name" value="MFS"/>
    <property type="match status" value="1"/>
</dbReference>
<comment type="caution">
    <text evidence="3">The sequence shown here is derived from an EMBL/GenBank/DDBJ whole genome shotgun (WGS) entry which is preliminary data.</text>
</comment>
<feature type="transmembrane region" description="Helical" evidence="1">
    <location>
        <begin position="30"/>
        <end position="51"/>
    </location>
</feature>
<sequence>MRGTRTTGVARAFRIGDGDGGGSGQGSVVLRYYCYMATSTLGFLIPVWVVLLDEARGFSYTQIQLLDGAFFATLLLAELPTGYVGDRLGRRNALVLSSVGVGLAAAVFGLVESFPAFFAVYVLWGVAQTFRTGNDSAWLYDTLAGYGEVGTFTRVRGRGLAVLLGTNAATAVAGGYLYGLDPRYPFLATGLVNLAGVPVLLSLPESPVADGDRFTLGDARRALSGLLAPGLRWFVAYAALFYSLGWAADVFIQPIGLAAGLDAVDLGYLYALLIGASAVASTYADAVARRVGVGRLLRLSPLLLGAALLALPLLPVAAVGVFLLQRVVLNATAPVAETYLNDRVASLGRATVVSGFSMALSAVSIPVKLASGPLADATSPTLTVAAFGGALLVGCALLVVVVRPMADADSPTPAD</sequence>
<keyword evidence="1" id="KW-0812">Transmembrane</keyword>
<accession>A0ABD5P7K7</accession>
<protein>
    <submittedName>
        <fullName evidence="3">MFS transporter</fullName>
    </submittedName>
</protein>
<feature type="transmembrane region" description="Helical" evidence="1">
    <location>
        <begin position="63"/>
        <end position="83"/>
    </location>
</feature>
<dbReference type="InterPro" id="IPR053160">
    <property type="entry name" value="MFS_DHA3_Transporter"/>
</dbReference>
<feature type="transmembrane region" description="Helical" evidence="1">
    <location>
        <begin position="103"/>
        <end position="124"/>
    </location>
</feature>
<dbReference type="InterPro" id="IPR020846">
    <property type="entry name" value="MFS_dom"/>
</dbReference>
<evidence type="ECO:0000313" key="3">
    <source>
        <dbReference type="EMBL" id="MFC4356725.1"/>
    </source>
</evidence>
<evidence type="ECO:0000259" key="2">
    <source>
        <dbReference type="PROSITE" id="PS50850"/>
    </source>
</evidence>
<keyword evidence="1" id="KW-1133">Transmembrane helix</keyword>
<dbReference type="Gene3D" id="1.20.1250.20">
    <property type="entry name" value="MFS general substrate transporter like domains"/>
    <property type="match status" value="1"/>
</dbReference>
<feature type="transmembrane region" description="Helical" evidence="1">
    <location>
        <begin position="344"/>
        <end position="370"/>
    </location>
</feature>
<feature type="domain" description="Major facilitator superfamily (MFS) profile" evidence="2">
    <location>
        <begin position="26"/>
        <end position="406"/>
    </location>
</feature>
<feature type="transmembrane region" description="Helical" evidence="1">
    <location>
        <begin position="223"/>
        <end position="248"/>
    </location>
</feature>
<dbReference type="Pfam" id="PF07690">
    <property type="entry name" value="MFS_1"/>
    <property type="match status" value="1"/>
</dbReference>
<name>A0ABD5P7K7_9EURY</name>
<feature type="transmembrane region" description="Helical" evidence="1">
    <location>
        <begin position="160"/>
        <end position="178"/>
    </location>
</feature>
<proteinExistence type="predicted"/>